<keyword evidence="7 8" id="KW-0472">Membrane</keyword>
<dbReference type="RefSeq" id="WP_330197108.1">
    <property type="nucleotide sequence ID" value="NZ_JAZDRO010000006.1"/>
</dbReference>
<evidence type="ECO:0000256" key="1">
    <source>
        <dbReference type="ARBA" id="ARBA00004651"/>
    </source>
</evidence>
<dbReference type="InterPro" id="IPR011925">
    <property type="entry name" value="LolCE_TM"/>
</dbReference>
<dbReference type="EMBL" id="JAZDRO010000006">
    <property type="protein sequence ID" value="MEE2567542.1"/>
    <property type="molecule type" value="Genomic_DNA"/>
</dbReference>
<evidence type="ECO:0000259" key="9">
    <source>
        <dbReference type="Pfam" id="PF02687"/>
    </source>
</evidence>
<dbReference type="Pfam" id="PF02687">
    <property type="entry name" value="FtsX"/>
    <property type="match status" value="1"/>
</dbReference>
<evidence type="ECO:0000313" key="11">
    <source>
        <dbReference type="EMBL" id="MEE2567542.1"/>
    </source>
</evidence>
<evidence type="ECO:0000256" key="6">
    <source>
        <dbReference type="ARBA" id="ARBA00022989"/>
    </source>
</evidence>
<keyword evidence="11" id="KW-0449">Lipoprotein</keyword>
<evidence type="ECO:0000256" key="5">
    <source>
        <dbReference type="ARBA" id="ARBA00022692"/>
    </source>
</evidence>
<evidence type="ECO:0000256" key="3">
    <source>
        <dbReference type="ARBA" id="ARBA00022448"/>
    </source>
</evidence>
<comment type="caution">
    <text evidence="11">The sequence shown here is derived from an EMBL/GenBank/DDBJ whole genome shotgun (WGS) entry which is preliminary data.</text>
</comment>
<dbReference type="PANTHER" id="PTHR30489">
    <property type="entry name" value="LIPOPROTEIN-RELEASING SYSTEM TRANSMEMBRANE PROTEIN LOLE"/>
    <property type="match status" value="1"/>
</dbReference>
<name>A0ABU7M1X7_9PROT</name>
<dbReference type="Pfam" id="PF12704">
    <property type="entry name" value="MacB_PCD"/>
    <property type="match status" value="1"/>
</dbReference>
<dbReference type="InterPro" id="IPR003838">
    <property type="entry name" value="ABC3_permease_C"/>
</dbReference>
<comment type="subcellular location">
    <subcellularLocation>
        <location evidence="1">Cell membrane</location>
        <topology evidence="1">Multi-pass membrane protein</topology>
    </subcellularLocation>
</comment>
<feature type="transmembrane region" description="Helical" evidence="8">
    <location>
        <begin position="337"/>
        <end position="364"/>
    </location>
</feature>
<keyword evidence="4" id="KW-1003">Cell membrane</keyword>
<keyword evidence="5 8" id="KW-0812">Transmembrane</keyword>
<feature type="transmembrane region" description="Helical" evidence="8">
    <location>
        <begin position="33"/>
        <end position="59"/>
    </location>
</feature>
<evidence type="ECO:0000256" key="7">
    <source>
        <dbReference type="ARBA" id="ARBA00023136"/>
    </source>
</evidence>
<evidence type="ECO:0000256" key="8">
    <source>
        <dbReference type="SAM" id="Phobius"/>
    </source>
</evidence>
<evidence type="ECO:0000256" key="4">
    <source>
        <dbReference type="ARBA" id="ARBA00022475"/>
    </source>
</evidence>
<comment type="similarity">
    <text evidence="2">Belongs to the ABC-4 integral membrane protein family. LolC/E subfamily.</text>
</comment>
<feature type="domain" description="MacB-like periplasmic core" evidence="10">
    <location>
        <begin position="39"/>
        <end position="265"/>
    </location>
</feature>
<evidence type="ECO:0000256" key="2">
    <source>
        <dbReference type="ARBA" id="ARBA00005236"/>
    </source>
</evidence>
<sequence length="435" mass="46946">MSEPAAPGRARPFAGHEFQLATRYLRAKRRHGGIALIAIISFLGITLGVAALIIIMSIMNGFRHELLSTLLGVQSHVYVHAQNMTPEELDELSGRIEALDGVISVGARYNGQALVTANGRTIGANVVGITREELAQLERIVTPVEDNRPGLRYGSFETFGQGEYGGDDILAGLGVINQLNVIEDEDITLIAPTGRAGPFGTRPNRKPYRVAGIFTSGIYAFDQVTVFMPLEQAMVFFAADRPHSIDVRVEDPDGVGPLVAEIRALVGSAGVVQDWRERDRSFQTALNVERFAMRLILGVVILIAALNIITGLVMLVKNKGRDIAILRTMGATQNSILRVFLLIGLMIGAVGAIGGVVLGVVFVLNIDAVKAFIQFITGVNVWDPEVYFLSNLPARLDWAEVVFASVFGLGAALLAAIPPALRAARLDPVEALRYE</sequence>
<dbReference type="NCBIfam" id="TIGR02212">
    <property type="entry name" value="lolCE"/>
    <property type="match status" value="1"/>
</dbReference>
<keyword evidence="3" id="KW-0813">Transport</keyword>
<reference evidence="11 12" key="1">
    <citation type="submission" date="2024-01" db="EMBL/GenBank/DDBJ databases">
        <title>Hyphobacterium bacterium isolated from marine sediment.</title>
        <authorList>
            <person name="Zhao S."/>
        </authorList>
    </citation>
    <scope>NUCLEOTIDE SEQUENCE [LARGE SCALE GENOMIC DNA]</scope>
    <source>
        <strain evidence="11 12">Y60-23</strain>
    </source>
</reference>
<gene>
    <name evidence="11" type="ORF">V0U35_12710</name>
</gene>
<evidence type="ECO:0000313" key="12">
    <source>
        <dbReference type="Proteomes" id="UP001310692"/>
    </source>
</evidence>
<dbReference type="InterPro" id="IPR051447">
    <property type="entry name" value="Lipoprotein-release_system"/>
</dbReference>
<feature type="transmembrane region" description="Helical" evidence="8">
    <location>
        <begin position="291"/>
        <end position="316"/>
    </location>
</feature>
<proteinExistence type="inferred from homology"/>
<feature type="transmembrane region" description="Helical" evidence="8">
    <location>
        <begin position="398"/>
        <end position="417"/>
    </location>
</feature>
<evidence type="ECO:0000259" key="10">
    <source>
        <dbReference type="Pfam" id="PF12704"/>
    </source>
</evidence>
<dbReference type="Proteomes" id="UP001310692">
    <property type="component" value="Unassembled WGS sequence"/>
</dbReference>
<dbReference type="PANTHER" id="PTHR30489:SF0">
    <property type="entry name" value="LIPOPROTEIN-RELEASING SYSTEM TRANSMEMBRANE PROTEIN LOLE"/>
    <property type="match status" value="1"/>
</dbReference>
<protein>
    <submittedName>
        <fullName evidence="11">Lipoprotein-releasing ABC transporter permease subunit</fullName>
    </submittedName>
</protein>
<accession>A0ABU7M1X7</accession>
<feature type="domain" description="ABC3 transporter permease C-terminal" evidence="9">
    <location>
        <begin position="295"/>
        <end position="428"/>
    </location>
</feature>
<keyword evidence="6 8" id="KW-1133">Transmembrane helix</keyword>
<keyword evidence="12" id="KW-1185">Reference proteome</keyword>
<dbReference type="InterPro" id="IPR025857">
    <property type="entry name" value="MacB_PCD"/>
</dbReference>
<organism evidence="11 12">
    <name type="scientific">Hyphobacterium marinum</name>
    <dbReference type="NCBI Taxonomy" id="3116574"/>
    <lineage>
        <taxon>Bacteria</taxon>
        <taxon>Pseudomonadati</taxon>
        <taxon>Pseudomonadota</taxon>
        <taxon>Alphaproteobacteria</taxon>
        <taxon>Maricaulales</taxon>
        <taxon>Maricaulaceae</taxon>
        <taxon>Hyphobacterium</taxon>
    </lineage>
</organism>